<accession>A0ABU1F3V6</accession>
<gene>
    <name evidence="2" type="ORF">RGD00_00805</name>
</gene>
<name>A0ABU1F3V6_9RHOB</name>
<keyword evidence="3" id="KW-1185">Reference proteome</keyword>
<evidence type="ECO:0000259" key="1">
    <source>
        <dbReference type="Pfam" id="PF13403"/>
    </source>
</evidence>
<evidence type="ECO:0000313" key="3">
    <source>
        <dbReference type="Proteomes" id="UP001247754"/>
    </source>
</evidence>
<dbReference type="EMBL" id="JAVKPH010000001">
    <property type="protein sequence ID" value="MDR5651129.1"/>
    <property type="molecule type" value="Genomic_DNA"/>
</dbReference>
<dbReference type="RefSeq" id="WP_310455181.1">
    <property type="nucleotide sequence ID" value="NZ_JAVKPH010000001.1"/>
</dbReference>
<dbReference type="Pfam" id="PF13403">
    <property type="entry name" value="Hint_2"/>
    <property type="match status" value="1"/>
</dbReference>
<protein>
    <submittedName>
        <fullName evidence="2">Hint domain-containing protein</fullName>
    </submittedName>
</protein>
<reference evidence="2 3" key="1">
    <citation type="submission" date="2023-09" db="EMBL/GenBank/DDBJ databases">
        <title>Xinfangfangia sedmenti sp. nov., isolated the sedment.</title>
        <authorList>
            <person name="Xu L."/>
        </authorList>
    </citation>
    <scope>NUCLEOTIDE SEQUENCE [LARGE SCALE GENOMIC DNA]</scope>
    <source>
        <strain evidence="2 3">LG-4</strain>
    </source>
</reference>
<dbReference type="InterPro" id="IPR028992">
    <property type="entry name" value="Hedgehog/Intein_dom"/>
</dbReference>
<organism evidence="2 3">
    <name type="scientific">Ruixingdingia sedimenti</name>
    <dbReference type="NCBI Taxonomy" id="3073604"/>
    <lineage>
        <taxon>Bacteria</taxon>
        <taxon>Pseudomonadati</taxon>
        <taxon>Pseudomonadota</taxon>
        <taxon>Alphaproteobacteria</taxon>
        <taxon>Rhodobacterales</taxon>
        <taxon>Paracoccaceae</taxon>
        <taxon>Ruixingdingia</taxon>
    </lineage>
</organism>
<dbReference type="Proteomes" id="UP001247754">
    <property type="component" value="Unassembled WGS sequence"/>
</dbReference>
<feature type="domain" description="Hedgehog/Intein (Hint)" evidence="1">
    <location>
        <begin position="9"/>
        <end position="135"/>
    </location>
</feature>
<evidence type="ECO:0000313" key="2">
    <source>
        <dbReference type="EMBL" id="MDR5651129.1"/>
    </source>
</evidence>
<sequence length="171" mass="17058">MDGAGILSDVRAATPRGWRAAGRLRAGDAVLTLDDGVQRLAGVVRQGWPAAVSAAPVWPLRVPPGVLGNRRALDLAPGQGVAVECDAAEALSGAPLALLPVAALAGWRGIAPVAPQGDRLVLRLALPGIVYAEGAALIGCGAPLLPLPQARHLAACLMAGDVGTALAGAAR</sequence>
<proteinExistence type="predicted"/>
<comment type="caution">
    <text evidence="2">The sequence shown here is derived from an EMBL/GenBank/DDBJ whole genome shotgun (WGS) entry which is preliminary data.</text>
</comment>